<evidence type="ECO:0000256" key="7">
    <source>
        <dbReference type="ARBA" id="ARBA00049453"/>
    </source>
</evidence>
<evidence type="ECO:0000256" key="5">
    <source>
        <dbReference type="ARBA" id="ARBA00029843"/>
    </source>
</evidence>
<evidence type="ECO:0000256" key="2">
    <source>
        <dbReference type="ARBA" id="ARBA00012650"/>
    </source>
</evidence>
<dbReference type="VEuPathDB" id="FungiDB:LCOR_06482.1"/>
<dbReference type="Proteomes" id="UP000027586">
    <property type="component" value="Unassembled WGS sequence"/>
</dbReference>
<sequence>MDRLNANHNLLQFISAAAQALETDDCTANASCNGMPDNSTALDDRPSPNYERQDREIEVMLADATGNNVEDISRSIQRSREPPSSEDIIRETTLAEKLQLIFGLSKAEKLHGVWSCCMVRSAIVPGTLYLTERHVCFYASLPQNPHVYRKTGYLLVKHPTKNGFDRCFFELKDDMLAWHENATDKYSPKGKVDLKEALAVRASRKREFGFKVITMNKTWHLQADTNAAMVEWINVLQKAIFKAKNTGNSLKIALPFENILDMELTEAFEFQQFLQIRAVGIDDSFVMDEYYFTYFADANATFTSLKSTWGHSQQQNTHSLSRSLSRSGGGSGATSPTYSFPDLYENSQPIVIPPLHTMPTTTTDRSTPSPVFHVTDPTAADINDSSSSEEEEQPMVDWLAEKRRSGMKLVYGFLGGNSSGSAATVYHTADEDHVDQDTIPQSSADIKTSRSFPHEEPIDERTRANFRKYFVLPEADKLNAVYRCSLMKTLPCYGKLYISTNHVSFNSKGFATKAKMIIPFSDIMRIQKIRSGYIFHSLSILTQNKKEVFIEFSSAAARNSCFARLFLQHKWHFESKPSSDQLRDIKDWEARLMEEEHSETSALPQLQTDGLPILSHTSDEPLLYKKPDKPLHFTCITIGTRGDVQPYIALCKGLMADGHKCRIATHDEFKDWIEEHDIEFRSIGGDPSELMRLCVENNFFSVNFVKEGLRLFKGWIDELLEKTWIACQGTDVLIESPSAMVGVHMAEKLHVPYFRSFPMPMTKTRSFPHPFATPNNPKGWLYNGMTYVLFDHAIWRAIATSTNNFRRDVLQLSPTSYEKLDIWKIPYLYSFSPSIVPSPLDWKDWIHCTGYWFLDNPQTGWKPSDELMHFLKSKDQRPIVYIGFGSIIVSDPDDITRTIVDAVLLSNVRAIISKGWSSRLQQNKDSDTDSLLQRYPDTIISVQAVPHDWLFPQMRAVVHHGGAGTTAAGLRAGVPTIVKPFFADQFFWGERVEEMGLGLCIKDMTVEHLSAALRVVSTDASMLRMAQVLGEKIRQENGVETAIQCLYRDMELARERTLLSAQKTSQDDDNDDTTSPLEDSLVDDQEWTLIESTASGSVSPASWRPRAA</sequence>
<dbReference type="SUPFAM" id="SSF50729">
    <property type="entry name" value="PH domain-like"/>
    <property type="match status" value="1"/>
</dbReference>
<evidence type="ECO:0000256" key="4">
    <source>
        <dbReference type="ARBA" id="ARBA00022679"/>
    </source>
</evidence>
<proteinExistence type="inferred from homology"/>
<protein>
    <recommendedName>
        <fullName evidence="2">sterol 3beta-glucosyltransferase</fullName>
        <ecNumber evidence="2">2.4.1.173</ecNumber>
    </recommendedName>
    <alternativeName>
        <fullName evidence="5">Autophagy-related protein 26</fullName>
    </alternativeName>
</protein>
<reference evidence="10" key="1">
    <citation type="submission" date="2013-08" db="EMBL/GenBank/DDBJ databases">
        <title>Gene expansion shapes genome architecture in the human pathogen Lichtheimia corymbifera: an evolutionary genomics analysis in the ancient terrestrial Mucorales (Mucoromycotina).</title>
        <authorList>
            <person name="Schwartze V.U."/>
            <person name="Winter S."/>
            <person name="Shelest E."/>
            <person name="Marcet-Houben M."/>
            <person name="Horn F."/>
            <person name="Wehner S."/>
            <person name="Hoffmann K."/>
            <person name="Riege K."/>
            <person name="Sammeth M."/>
            <person name="Nowrousian M."/>
            <person name="Valiante V."/>
            <person name="Linde J."/>
            <person name="Jacobsen I.D."/>
            <person name="Marz M."/>
            <person name="Brakhage A.A."/>
            <person name="Gabaldon T."/>
            <person name="Bocker S."/>
            <person name="Voigt K."/>
        </authorList>
    </citation>
    <scope>NUCLEOTIDE SEQUENCE [LARGE SCALE GENOMIC DNA]</scope>
    <source>
        <strain evidence="10">FSU 9682</strain>
    </source>
</reference>
<dbReference type="Pfam" id="PF03033">
    <property type="entry name" value="Glyco_transf_28"/>
    <property type="match status" value="1"/>
</dbReference>
<dbReference type="Gene3D" id="2.30.29.30">
    <property type="entry name" value="Pleckstrin-homology domain (PH domain)/Phosphotyrosine-binding domain (PTB)"/>
    <property type="match status" value="3"/>
</dbReference>
<accession>A0A068S0E7</accession>
<dbReference type="SUPFAM" id="SSF53756">
    <property type="entry name" value="UDP-Glycosyltransferase/glycogen phosphorylase"/>
    <property type="match status" value="1"/>
</dbReference>
<dbReference type="Gene3D" id="3.40.50.2000">
    <property type="entry name" value="Glycogen Phosphorylase B"/>
    <property type="match status" value="2"/>
</dbReference>
<dbReference type="Pfam" id="PF06722">
    <property type="entry name" value="EryCIII-like_C"/>
    <property type="match status" value="1"/>
</dbReference>
<organism evidence="10 11">
    <name type="scientific">Lichtheimia corymbifera JMRC:FSU:9682</name>
    <dbReference type="NCBI Taxonomy" id="1263082"/>
    <lineage>
        <taxon>Eukaryota</taxon>
        <taxon>Fungi</taxon>
        <taxon>Fungi incertae sedis</taxon>
        <taxon>Mucoromycota</taxon>
        <taxon>Mucoromycotina</taxon>
        <taxon>Mucoromycetes</taxon>
        <taxon>Mucorales</taxon>
        <taxon>Lichtheimiaceae</taxon>
        <taxon>Lichtheimia</taxon>
    </lineage>
</organism>
<dbReference type="InterPro" id="IPR004276">
    <property type="entry name" value="GlycoTrans_28_N"/>
</dbReference>
<dbReference type="InterPro" id="IPR011993">
    <property type="entry name" value="PH-like_dom_sf"/>
</dbReference>
<evidence type="ECO:0000256" key="6">
    <source>
        <dbReference type="ARBA" id="ARBA00047886"/>
    </source>
</evidence>
<dbReference type="AlphaFoldDB" id="A0A068S0E7"/>
<feature type="region of interest" description="Disordered" evidence="8">
    <location>
        <begin position="316"/>
        <end position="339"/>
    </location>
</feature>
<dbReference type="FunFam" id="3.40.50.2000:FF:000009">
    <property type="entry name" value="Sterol 3-beta-glucosyltransferase UGT80A2"/>
    <property type="match status" value="1"/>
</dbReference>
<dbReference type="PANTHER" id="PTHR48050:SF25">
    <property type="entry name" value="STEROL 3-BETA-GLUCOSYLTRANSFERASE"/>
    <property type="match status" value="1"/>
</dbReference>
<dbReference type="GO" id="GO:0005975">
    <property type="term" value="P:carbohydrate metabolic process"/>
    <property type="evidence" value="ECO:0007669"/>
    <property type="project" value="InterPro"/>
</dbReference>
<evidence type="ECO:0000313" key="11">
    <source>
        <dbReference type="Proteomes" id="UP000027586"/>
    </source>
</evidence>
<dbReference type="EMBL" id="CBTN010000029">
    <property type="protein sequence ID" value="CDH55332.1"/>
    <property type="molecule type" value="Genomic_DNA"/>
</dbReference>
<comment type="caution">
    <text evidence="10">The sequence shown here is derived from an EMBL/GenBank/DDBJ whole genome shotgun (WGS) entry which is preliminary data.</text>
</comment>
<dbReference type="InterPro" id="IPR010610">
    <property type="entry name" value="EryCIII-like_C"/>
</dbReference>
<keyword evidence="11" id="KW-1185">Reference proteome</keyword>
<dbReference type="InterPro" id="IPR002213">
    <property type="entry name" value="UDP_glucos_trans"/>
</dbReference>
<evidence type="ECO:0000313" key="10">
    <source>
        <dbReference type="EMBL" id="CDH55332.1"/>
    </source>
</evidence>
<evidence type="ECO:0000259" key="9">
    <source>
        <dbReference type="PROSITE" id="PS50003"/>
    </source>
</evidence>
<dbReference type="InterPro" id="IPR050426">
    <property type="entry name" value="Glycosyltransferase_28"/>
</dbReference>
<feature type="domain" description="PH" evidence="9">
    <location>
        <begin position="147"/>
        <end position="241"/>
    </location>
</feature>
<dbReference type="GO" id="GO:0016906">
    <property type="term" value="F:sterol 3-beta-glucosyltransferase activity"/>
    <property type="evidence" value="ECO:0007669"/>
    <property type="project" value="UniProtKB-EC"/>
</dbReference>
<dbReference type="InterPro" id="IPR001849">
    <property type="entry name" value="PH_domain"/>
</dbReference>
<feature type="region of interest" description="Disordered" evidence="8">
    <location>
        <begin position="1060"/>
        <end position="1082"/>
    </location>
</feature>
<dbReference type="STRING" id="1263082.A0A068S0E7"/>
<dbReference type="EC" id="2.4.1.173" evidence="2"/>
<keyword evidence="4" id="KW-0808">Transferase</keyword>
<dbReference type="Pfam" id="PF02893">
    <property type="entry name" value="GRAM"/>
    <property type="match status" value="2"/>
</dbReference>
<evidence type="ECO:0000256" key="8">
    <source>
        <dbReference type="SAM" id="MobiDB-lite"/>
    </source>
</evidence>
<dbReference type="PROSITE" id="PS50003">
    <property type="entry name" value="PH_DOMAIN"/>
    <property type="match status" value="1"/>
</dbReference>
<comment type="catalytic activity">
    <reaction evidence="6">
        <text>ergosterol + UDP-alpha-D-glucose = ergosteryl 3-beta-D-glucoside + UDP + H(+)</text>
        <dbReference type="Rhea" id="RHEA:61836"/>
        <dbReference type="ChEBI" id="CHEBI:15378"/>
        <dbReference type="ChEBI" id="CHEBI:16933"/>
        <dbReference type="ChEBI" id="CHEBI:52973"/>
        <dbReference type="ChEBI" id="CHEBI:58223"/>
        <dbReference type="ChEBI" id="CHEBI:58885"/>
    </reaction>
    <physiologicalReaction direction="left-to-right" evidence="6">
        <dbReference type="Rhea" id="RHEA:61837"/>
    </physiologicalReaction>
</comment>
<dbReference type="FunFam" id="3.40.50.2000:FF:000029">
    <property type="entry name" value="Sterol 3-beta-glucosyltransferase"/>
    <property type="match status" value="1"/>
</dbReference>
<dbReference type="CDD" id="cd03784">
    <property type="entry name" value="GT1_Gtf-like"/>
    <property type="match status" value="1"/>
</dbReference>
<dbReference type="Pfam" id="PF00169">
    <property type="entry name" value="PH"/>
    <property type="match status" value="1"/>
</dbReference>
<gene>
    <name evidence="10" type="ORF">LCOR_06482.1</name>
</gene>
<dbReference type="OrthoDB" id="10261837at2759"/>
<name>A0A068S0E7_9FUNG</name>
<dbReference type="GO" id="GO:0016125">
    <property type="term" value="P:sterol metabolic process"/>
    <property type="evidence" value="ECO:0007669"/>
    <property type="project" value="TreeGrafter"/>
</dbReference>
<evidence type="ECO:0000256" key="1">
    <source>
        <dbReference type="ARBA" id="ARBA00006962"/>
    </source>
</evidence>
<dbReference type="PANTHER" id="PTHR48050">
    <property type="entry name" value="STEROL 3-BETA-GLUCOSYLTRANSFERASE"/>
    <property type="match status" value="1"/>
</dbReference>
<evidence type="ECO:0000256" key="3">
    <source>
        <dbReference type="ARBA" id="ARBA00022676"/>
    </source>
</evidence>
<dbReference type="SMART" id="SM00233">
    <property type="entry name" value="PH"/>
    <property type="match status" value="1"/>
</dbReference>
<keyword evidence="3" id="KW-0328">Glycosyltransferase</keyword>
<dbReference type="SMART" id="SM00568">
    <property type="entry name" value="GRAM"/>
    <property type="match status" value="2"/>
</dbReference>
<comment type="similarity">
    <text evidence="1">Belongs to the glycosyltransferase 28 family.</text>
</comment>
<comment type="catalytic activity">
    <reaction evidence="7">
        <text>a sterol + UDP-alpha-D-glucose = a sterol 3-beta-D-glucoside + UDP + H(+)</text>
        <dbReference type="Rhea" id="RHEA:22724"/>
        <dbReference type="ChEBI" id="CHEBI:15378"/>
        <dbReference type="ChEBI" id="CHEBI:15889"/>
        <dbReference type="ChEBI" id="CHEBI:37424"/>
        <dbReference type="ChEBI" id="CHEBI:58223"/>
        <dbReference type="ChEBI" id="CHEBI:58885"/>
        <dbReference type="EC" id="2.4.1.173"/>
    </reaction>
    <physiologicalReaction direction="left-to-right" evidence="7">
        <dbReference type="Rhea" id="RHEA:22725"/>
    </physiologicalReaction>
</comment>
<dbReference type="InterPro" id="IPR004182">
    <property type="entry name" value="GRAM"/>
</dbReference>